<gene>
    <name evidence="2" type="ORF">BBD40_18540</name>
</gene>
<organism evidence="2 3">
    <name type="scientific">Paenibacillus ihbetae</name>
    <dbReference type="NCBI Taxonomy" id="1870820"/>
    <lineage>
        <taxon>Bacteria</taxon>
        <taxon>Bacillati</taxon>
        <taxon>Bacillota</taxon>
        <taxon>Bacilli</taxon>
        <taxon>Bacillales</taxon>
        <taxon>Paenibacillaceae</taxon>
        <taxon>Paenibacillus</taxon>
    </lineage>
</organism>
<evidence type="ECO:0000313" key="3">
    <source>
        <dbReference type="Proteomes" id="UP000189059"/>
    </source>
</evidence>
<dbReference type="Proteomes" id="UP000189059">
    <property type="component" value="Unassembled WGS sequence"/>
</dbReference>
<dbReference type="InterPro" id="IPR006530">
    <property type="entry name" value="YD"/>
</dbReference>
<sequence>MPIKFKSTLIGALLILSVSSSTAFSAPAKSYSYTYDLNGKLTLIQTGEGEKIRFIYDANGNLLKKKKLLKPIGSLENIKYGTEFIDRGNVVEIKTVLTGSGYFLEEDEIVDVEVSLIKNQDGSETSLLLGKATHNIPRSDIFNKFPQYNKTNSGFNFNFDLRLLNGDYSILISVTNVYGEITQFSHPFKVEIPIIPKPEVPNPDKPVIPIDPPKI</sequence>
<dbReference type="RefSeq" id="WP_077568333.1">
    <property type="nucleotide sequence ID" value="NZ_MRVI01000001.1"/>
</dbReference>
<feature type="chain" id="PRO_5046876517" evidence="1">
    <location>
        <begin position="24"/>
        <end position="215"/>
    </location>
</feature>
<keyword evidence="1" id="KW-0732">Signal</keyword>
<protein>
    <submittedName>
        <fullName evidence="2">Uncharacterized protein</fullName>
    </submittedName>
</protein>
<proteinExistence type="predicted"/>
<dbReference type="EMBL" id="MRVI01000001">
    <property type="protein sequence ID" value="OOC63670.1"/>
    <property type="molecule type" value="Genomic_DNA"/>
</dbReference>
<dbReference type="Gene3D" id="2.180.10.10">
    <property type="entry name" value="RHS repeat-associated core"/>
    <property type="match status" value="1"/>
</dbReference>
<name>A0ABX3K2L2_9BACL</name>
<accession>A0ABX3K2L2</accession>
<reference evidence="2 3" key="1">
    <citation type="submission" date="2016-12" db="EMBL/GenBank/DDBJ databases">
        <title>Genome sequencing and description of Paenibacillus sp. nov. from high altitude lake in the Indian Trans- Himalayas.</title>
        <authorList>
            <person name="Kiran S."/>
            <person name="Swarnkar M.K."/>
            <person name="Rana A."/>
            <person name="Tewari R."/>
            <person name="Gulati A."/>
        </authorList>
    </citation>
    <scope>NUCLEOTIDE SEQUENCE [LARGE SCALE GENOMIC DNA]</scope>
    <source>
        <strain evidence="2 3">IHBB 9951</strain>
    </source>
</reference>
<comment type="caution">
    <text evidence="2">The sequence shown here is derived from an EMBL/GenBank/DDBJ whole genome shotgun (WGS) entry which is preliminary data.</text>
</comment>
<evidence type="ECO:0000313" key="2">
    <source>
        <dbReference type="EMBL" id="OOC63670.1"/>
    </source>
</evidence>
<evidence type="ECO:0000256" key="1">
    <source>
        <dbReference type="SAM" id="SignalP"/>
    </source>
</evidence>
<dbReference type="NCBIfam" id="TIGR01643">
    <property type="entry name" value="YD_repeat_2x"/>
    <property type="match status" value="1"/>
</dbReference>
<feature type="signal peptide" evidence="1">
    <location>
        <begin position="1"/>
        <end position="23"/>
    </location>
</feature>
<keyword evidence="3" id="KW-1185">Reference proteome</keyword>